<dbReference type="GO" id="GO:0046872">
    <property type="term" value="F:metal ion binding"/>
    <property type="evidence" value="ECO:0007669"/>
    <property type="project" value="InterPro"/>
</dbReference>
<reference evidence="2 3" key="1">
    <citation type="submission" date="2022-05" db="EMBL/GenBank/DDBJ databases">
        <authorList>
            <consortium name="Genoscope - CEA"/>
            <person name="William W."/>
        </authorList>
    </citation>
    <scope>NUCLEOTIDE SEQUENCE [LARGE SCALE GENOMIC DNA]</scope>
</reference>
<dbReference type="GO" id="GO:0016787">
    <property type="term" value="F:hydrolase activity"/>
    <property type="evidence" value="ECO:0007669"/>
    <property type="project" value="InterPro"/>
</dbReference>
<protein>
    <recommendedName>
        <fullName evidence="1">DNA/RNA non-specific endonuclease/pyrophosphatase/phosphodiesterase domain-containing protein</fullName>
    </recommendedName>
</protein>
<dbReference type="SUPFAM" id="SSF54060">
    <property type="entry name" value="His-Me finger endonucleases"/>
    <property type="match status" value="1"/>
</dbReference>
<dbReference type="SMART" id="SM00892">
    <property type="entry name" value="Endonuclease_NS"/>
    <property type="match status" value="1"/>
</dbReference>
<organism evidence="2 3">
    <name type="scientific">Pocillopora meandrina</name>
    <dbReference type="NCBI Taxonomy" id="46732"/>
    <lineage>
        <taxon>Eukaryota</taxon>
        <taxon>Metazoa</taxon>
        <taxon>Cnidaria</taxon>
        <taxon>Anthozoa</taxon>
        <taxon>Hexacorallia</taxon>
        <taxon>Scleractinia</taxon>
        <taxon>Astrocoeniina</taxon>
        <taxon>Pocilloporidae</taxon>
        <taxon>Pocillopora</taxon>
    </lineage>
</organism>
<dbReference type="PANTHER" id="PTHR21472">
    <property type="entry name" value="ENDONUCLEASE DOMAIN-CONTAINING 1 PROTEIN ENDOD1"/>
    <property type="match status" value="1"/>
</dbReference>
<dbReference type="PANTHER" id="PTHR21472:SF30">
    <property type="entry name" value="ENDONUCLEASE DOMAIN-CONTAINING 1 PROTEIN-RELATED"/>
    <property type="match status" value="1"/>
</dbReference>
<comment type="caution">
    <text evidence="2">The sequence shown here is derived from an EMBL/GenBank/DDBJ whole genome shotgun (WGS) entry which is preliminary data.</text>
</comment>
<accession>A0AAU9XED6</accession>
<sequence>MLPACNLNTFSLRGGKPTFPEQLGVTRPLCQDKYYATLHDNNLGIARIRQGSKELYQNQPFQDRYERGLLVPVKILRYSLESALATFTYTNCVPQIANFNRGQWKRYELRIEKYARKNCSRNGETLFLITGTSKVKFLRKRDRQGKIKAAKGMEPLQWFHNNVDVNKNLGPKIAIPNSMWTVGCCLNLKKNKVVGVFGVMGDNSLNQQLLNEFMMSEQNVAYVESTLQLEDPNIKLFPNGDDCYKPEKNVRLIEI</sequence>
<dbReference type="InterPro" id="IPR044929">
    <property type="entry name" value="DNA/RNA_non-sp_Endonuclease_sf"/>
</dbReference>
<dbReference type="AlphaFoldDB" id="A0AAU9XED6"/>
<dbReference type="EMBL" id="CALNXJ010000040">
    <property type="protein sequence ID" value="CAH3145014.1"/>
    <property type="molecule type" value="Genomic_DNA"/>
</dbReference>
<dbReference type="Proteomes" id="UP001159428">
    <property type="component" value="Unassembled WGS sequence"/>
</dbReference>
<dbReference type="InterPro" id="IPR044925">
    <property type="entry name" value="His-Me_finger_sf"/>
</dbReference>
<dbReference type="Gene3D" id="3.40.570.10">
    <property type="entry name" value="Extracellular Endonuclease, subunit A"/>
    <property type="match status" value="1"/>
</dbReference>
<name>A0AAU9XED6_9CNID</name>
<proteinExistence type="predicted"/>
<keyword evidence="3" id="KW-1185">Reference proteome</keyword>
<dbReference type="Pfam" id="PF01223">
    <property type="entry name" value="Endonuclease_NS"/>
    <property type="match status" value="1"/>
</dbReference>
<dbReference type="GO" id="GO:0003676">
    <property type="term" value="F:nucleic acid binding"/>
    <property type="evidence" value="ECO:0007669"/>
    <property type="project" value="InterPro"/>
</dbReference>
<evidence type="ECO:0000259" key="1">
    <source>
        <dbReference type="SMART" id="SM00892"/>
    </source>
</evidence>
<feature type="domain" description="DNA/RNA non-specific endonuclease/pyrophosphatase/phosphodiesterase" evidence="1">
    <location>
        <begin position="31"/>
        <end position="237"/>
    </location>
</feature>
<evidence type="ECO:0000313" key="2">
    <source>
        <dbReference type="EMBL" id="CAH3145014.1"/>
    </source>
</evidence>
<dbReference type="InterPro" id="IPR001604">
    <property type="entry name" value="Endo_G_ENPP1-like_dom"/>
</dbReference>
<dbReference type="InterPro" id="IPR039015">
    <property type="entry name" value="ENDOD1"/>
</dbReference>
<evidence type="ECO:0000313" key="3">
    <source>
        <dbReference type="Proteomes" id="UP001159428"/>
    </source>
</evidence>
<gene>
    <name evidence="2" type="ORF">PMEA_00022540</name>
</gene>